<comment type="pathway">
    <text evidence="25">Glycan biosynthesis.</text>
</comment>
<dbReference type="InterPro" id="IPR012338">
    <property type="entry name" value="Beta-lactam/transpept-like"/>
</dbReference>
<evidence type="ECO:0000313" key="29">
    <source>
        <dbReference type="EMBL" id="MCC2126249.1"/>
    </source>
</evidence>
<keyword evidence="10" id="KW-0328">Glycosyltransferase</keyword>
<dbReference type="FunFam" id="1.10.3810.10:FF:000001">
    <property type="entry name" value="Penicillin-binding protein 1A"/>
    <property type="match status" value="1"/>
</dbReference>
<keyword evidence="21" id="KW-0961">Cell wall biogenesis/degradation</keyword>
<accession>A0AAE3A6E1</accession>
<evidence type="ECO:0000256" key="23">
    <source>
        <dbReference type="ARBA" id="ARBA00044770"/>
    </source>
</evidence>
<evidence type="ECO:0000256" key="5">
    <source>
        <dbReference type="ARBA" id="ARBA00007739"/>
    </source>
</evidence>
<keyword evidence="16" id="KW-0573">Peptidoglycan synthesis</keyword>
<dbReference type="GO" id="GO:0005886">
    <property type="term" value="C:plasma membrane"/>
    <property type="evidence" value="ECO:0007669"/>
    <property type="project" value="UniProtKB-SubCell"/>
</dbReference>
<keyword evidence="8" id="KW-0121">Carboxypeptidase</keyword>
<dbReference type="EC" id="3.4.16.4" evidence="6"/>
<dbReference type="SUPFAM" id="SSF53955">
    <property type="entry name" value="Lysozyme-like"/>
    <property type="match status" value="1"/>
</dbReference>
<evidence type="ECO:0000256" key="9">
    <source>
        <dbReference type="ARBA" id="ARBA00022670"/>
    </source>
</evidence>
<comment type="catalytic activity">
    <reaction evidence="24">
        <text>[GlcNAc-(1-&gt;4)-Mur2Ac(oyl-L-Ala-gamma-D-Glu-L-Lys-D-Ala-D-Ala)](n)-di-trans,octa-cis-undecaprenyl diphosphate + beta-D-GlcNAc-(1-&gt;4)-Mur2Ac(oyl-L-Ala-gamma-D-Glu-L-Lys-D-Ala-D-Ala)-di-trans,octa-cis-undecaprenyl diphosphate = [GlcNAc-(1-&gt;4)-Mur2Ac(oyl-L-Ala-gamma-D-Glu-L-Lys-D-Ala-D-Ala)](n+1)-di-trans,octa-cis-undecaprenyl diphosphate + di-trans,octa-cis-undecaprenyl diphosphate + H(+)</text>
        <dbReference type="Rhea" id="RHEA:23708"/>
        <dbReference type="Rhea" id="RHEA-COMP:9602"/>
        <dbReference type="Rhea" id="RHEA-COMP:9603"/>
        <dbReference type="ChEBI" id="CHEBI:15378"/>
        <dbReference type="ChEBI" id="CHEBI:58405"/>
        <dbReference type="ChEBI" id="CHEBI:60033"/>
        <dbReference type="ChEBI" id="CHEBI:78435"/>
        <dbReference type="EC" id="2.4.99.28"/>
    </reaction>
</comment>
<evidence type="ECO:0000256" key="10">
    <source>
        <dbReference type="ARBA" id="ARBA00022676"/>
    </source>
</evidence>
<keyword evidence="30" id="KW-1185">Reference proteome</keyword>
<dbReference type="PANTHER" id="PTHR32282:SF33">
    <property type="entry name" value="PEPTIDOGLYCAN GLYCOSYLTRANSFERASE"/>
    <property type="match status" value="1"/>
</dbReference>
<sequence length="921" mass="99254">MNYSKKSTSRKQKALKSRKSKMGKKLGVVFLKTLLVLFIAVGVAGLCGGIGIVKGVIENAPDITSASVLPRGYKSTVYDADGNKTAELIAEGTNRTYVKLDNIPKHVQEAFIAIEDERFYDHNGIDIQGMLRAGVKFVTSGFRTTQGASTITQQLLKNNVFDFMSEHGMLEKIERKLQEQYLAVKLEDIMSKDEILESYLNTINLGQNTLGVQAAANRYFGKSISELDISEAAVLAAITKSPTEYNPIKHPDANKTRRALVLKNMLDQGYISQNDYDSAMEDDIYARISEHNEETQSTNTVYSYFVDALIDQVQKDLVEKAGYSATQASNALYSSGLKIYSTQKPEIQSALDEEFANEENFPANTKVAIEWAMSVVDKDGNTTNYSQEMMFKYYKEQNSGYEPLYSSEEEAQAAIDGYVATLGITDDDTVYEKSSFIMQPQASMVIEDQKAGEVVAMIGGRGEKTANKTLNRVTNALRNPGSTFKIVAAYAPAFEELGYGPGTVQYDGPFAYTENGKVGRLVNNWDKKTQYRGWTTLREAIARSMNIVAVKTITDVTPSVAIDYLLRFGFTSLQLDGANSDAGQAMALGGLTNGVSNLELTAAYAGIANGGSYYKPKLYSKIVDNEGNVILDNTVEEPTQVISEQNAWLLIDCMKDVVTGAGGTSSAAKISNMTTAGKSGTTSENRDVWFVGMSPYYTAGIWVGYDNNGYKHELSSKAGETSFHKKLWSKVMSRIHQNLENKDFDKPSGIVQVTICTKSGKLAIPGVCDSDGRSGIVINEYFADGTQPTETCDKHVLANICADTGLLATTMCPNQIVQSKVLLPPMQSGVAEAVTLDTAYGISSNLQAATCTVHTGGVYLPSIYEQTGSAAGAVTPTDPNAAAADPNAAAADPNAATADPNAAAAADPAAGDGTAGSAEGQ</sequence>
<comment type="caution">
    <text evidence="29">The sequence shown here is derived from an EMBL/GenBank/DDBJ whole genome shotgun (WGS) entry which is preliminary data.</text>
</comment>
<dbReference type="SUPFAM" id="SSF56601">
    <property type="entry name" value="beta-lactamase/transpeptidase-like"/>
    <property type="match status" value="1"/>
</dbReference>
<dbReference type="GO" id="GO:0071555">
    <property type="term" value="P:cell wall organization"/>
    <property type="evidence" value="ECO:0007669"/>
    <property type="project" value="UniProtKB-KW"/>
</dbReference>
<dbReference type="PANTHER" id="PTHR32282">
    <property type="entry name" value="BINDING PROTEIN TRANSPEPTIDASE, PUTATIVE-RELATED"/>
    <property type="match status" value="1"/>
</dbReference>
<dbReference type="GO" id="GO:0009002">
    <property type="term" value="F:serine-type D-Ala-D-Ala carboxypeptidase activity"/>
    <property type="evidence" value="ECO:0007669"/>
    <property type="project" value="UniProtKB-EC"/>
</dbReference>
<evidence type="ECO:0000256" key="18">
    <source>
        <dbReference type="ARBA" id="ARBA00023136"/>
    </source>
</evidence>
<dbReference type="Gene3D" id="3.40.710.10">
    <property type="entry name" value="DD-peptidase/beta-lactamase superfamily"/>
    <property type="match status" value="1"/>
</dbReference>
<keyword evidence="9" id="KW-0645">Protease</keyword>
<comment type="function">
    <text evidence="1">Cell wall formation. Synthesis of cross-linked peptidoglycan from the lipid intermediates. The enzyme has a penicillin-insensitive transglycosylase N-terminal domain (formation of linear glycan strands) and a penicillin-sensitive transpeptidase C-terminal domain (cross-linking of the peptide subunits).</text>
</comment>
<keyword evidence="15" id="KW-0735">Signal-anchor</keyword>
<dbReference type="InterPro" id="IPR001460">
    <property type="entry name" value="PCN-bd_Tpept"/>
</dbReference>
<organism evidence="29 30">
    <name type="scientific">Hominiventricola filiformis</name>
    <dbReference type="NCBI Taxonomy" id="2885352"/>
    <lineage>
        <taxon>Bacteria</taxon>
        <taxon>Bacillati</taxon>
        <taxon>Bacillota</taxon>
        <taxon>Clostridia</taxon>
        <taxon>Lachnospirales</taxon>
        <taxon>Lachnospiraceae</taxon>
        <taxon>Hominiventricola</taxon>
    </lineage>
</organism>
<evidence type="ECO:0000256" key="20">
    <source>
        <dbReference type="ARBA" id="ARBA00023268"/>
    </source>
</evidence>
<gene>
    <name evidence="29" type="ORF">LKD36_08655</name>
</gene>
<comment type="pathway">
    <text evidence="3">Cell wall biogenesis; peptidoglycan biosynthesis.</text>
</comment>
<dbReference type="Gene3D" id="1.10.3810.10">
    <property type="entry name" value="Biosynthetic peptidoglycan transglycosylase-like"/>
    <property type="match status" value="1"/>
</dbReference>
<evidence type="ECO:0000256" key="26">
    <source>
        <dbReference type="SAM" id="MobiDB-lite"/>
    </source>
</evidence>
<comment type="catalytic activity">
    <reaction evidence="22">
        <text>Preferential cleavage: (Ac)2-L-Lys-D-Ala-|-D-Ala. Also transpeptidation of peptidyl-alanyl moieties that are N-acyl substituents of D-alanine.</text>
        <dbReference type="EC" id="3.4.16.4"/>
    </reaction>
</comment>
<evidence type="ECO:0000256" key="14">
    <source>
        <dbReference type="ARBA" id="ARBA00022960"/>
    </source>
</evidence>
<protein>
    <recommendedName>
        <fullName evidence="7">Penicillin-binding protein 1A</fullName>
        <ecNumber evidence="23">2.4.99.28</ecNumber>
        <ecNumber evidence="6">3.4.16.4</ecNumber>
    </recommendedName>
</protein>
<evidence type="ECO:0000256" key="12">
    <source>
        <dbReference type="ARBA" id="ARBA00022692"/>
    </source>
</evidence>
<evidence type="ECO:0000256" key="19">
    <source>
        <dbReference type="ARBA" id="ARBA00023251"/>
    </source>
</evidence>
<keyword evidence="13" id="KW-0378">Hydrolase</keyword>
<keyword evidence="19" id="KW-0046">Antibiotic resistance</keyword>
<evidence type="ECO:0000256" key="22">
    <source>
        <dbReference type="ARBA" id="ARBA00034000"/>
    </source>
</evidence>
<dbReference type="GO" id="GO:0009252">
    <property type="term" value="P:peptidoglycan biosynthetic process"/>
    <property type="evidence" value="ECO:0007669"/>
    <property type="project" value="UniProtKB-KW"/>
</dbReference>
<feature type="region of interest" description="Disordered" evidence="26">
    <location>
        <begin position="875"/>
        <end position="921"/>
    </location>
</feature>
<evidence type="ECO:0000256" key="13">
    <source>
        <dbReference type="ARBA" id="ARBA00022801"/>
    </source>
</evidence>
<dbReference type="Pfam" id="PF00905">
    <property type="entry name" value="Transpeptidase"/>
    <property type="match status" value="1"/>
</dbReference>
<dbReference type="EMBL" id="JAJEPS010000007">
    <property type="protein sequence ID" value="MCC2126249.1"/>
    <property type="molecule type" value="Genomic_DNA"/>
</dbReference>
<dbReference type="InterPro" id="IPR001264">
    <property type="entry name" value="Glyco_trans_51"/>
</dbReference>
<comment type="similarity">
    <text evidence="5">In the N-terminal section; belongs to the glycosyltransferase 51 family.</text>
</comment>
<dbReference type="InterPro" id="IPR050396">
    <property type="entry name" value="Glycosyltr_51/Transpeptidase"/>
</dbReference>
<keyword evidence="12" id="KW-0812">Transmembrane</keyword>
<keyword evidence="11" id="KW-0808">Transferase</keyword>
<dbReference type="GO" id="GO:0008360">
    <property type="term" value="P:regulation of cell shape"/>
    <property type="evidence" value="ECO:0007669"/>
    <property type="project" value="UniProtKB-KW"/>
</dbReference>
<dbReference type="GO" id="GO:0008955">
    <property type="term" value="F:peptidoglycan glycosyltransferase activity"/>
    <property type="evidence" value="ECO:0007669"/>
    <property type="project" value="UniProtKB-EC"/>
</dbReference>
<evidence type="ECO:0000256" key="15">
    <source>
        <dbReference type="ARBA" id="ARBA00022968"/>
    </source>
</evidence>
<dbReference type="EC" id="2.4.99.28" evidence="23"/>
<evidence type="ECO:0000256" key="3">
    <source>
        <dbReference type="ARBA" id="ARBA00004752"/>
    </source>
</evidence>
<dbReference type="InterPro" id="IPR023346">
    <property type="entry name" value="Lysozyme-like_dom_sf"/>
</dbReference>
<evidence type="ECO:0000256" key="11">
    <source>
        <dbReference type="ARBA" id="ARBA00022679"/>
    </source>
</evidence>
<dbReference type="Proteomes" id="UP001198220">
    <property type="component" value="Unassembled WGS sequence"/>
</dbReference>
<evidence type="ECO:0000259" key="27">
    <source>
        <dbReference type="Pfam" id="PF00905"/>
    </source>
</evidence>
<dbReference type="InterPro" id="IPR036950">
    <property type="entry name" value="PBP_transglycosylase"/>
</dbReference>
<evidence type="ECO:0000256" key="17">
    <source>
        <dbReference type="ARBA" id="ARBA00022989"/>
    </source>
</evidence>
<evidence type="ECO:0000256" key="2">
    <source>
        <dbReference type="ARBA" id="ARBA00004401"/>
    </source>
</evidence>
<evidence type="ECO:0000256" key="21">
    <source>
        <dbReference type="ARBA" id="ARBA00023316"/>
    </source>
</evidence>
<evidence type="ECO:0000256" key="1">
    <source>
        <dbReference type="ARBA" id="ARBA00002624"/>
    </source>
</evidence>
<keyword evidence="18" id="KW-0472">Membrane</keyword>
<evidence type="ECO:0000256" key="7">
    <source>
        <dbReference type="ARBA" id="ARBA00018638"/>
    </source>
</evidence>
<comment type="similarity">
    <text evidence="4">In the C-terminal section; belongs to the transpeptidase family.</text>
</comment>
<keyword evidence="17" id="KW-1133">Transmembrane helix</keyword>
<evidence type="ECO:0000313" key="30">
    <source>
        <dbReference type="Proteomes" id="UP001198220"/>
    </source>
</evidence>
<dbReference type="GO" id="GO:0006508">
    <property type="term" value="P:proteolysis"/>
    <property type="evidence" value="ECO:0007669"/>
    <property type="project" value="UniProtKB-KW"/>
</dbReference>
<evidence type="ECO:0000256" key="25">
    <source>
        <dbReference type="ARBA" id="ARBA00060592"/>
    </source>
</evidence>
<evidence type="ECO:0000259" key="28">
    <source>
        <dbReference type="Pfam" id="PF00912"/>
    </source>
</evidence>
<evidence type="ECO:0000256" key="24">
    <source>
        <dbReference type="ARBA" id="ARBA00049902"/>
    </source>
</evidence>
<dbReference type="GO" id="GO:0046677">
    <property type="term" value="P:response to antibiotic"/>
    <property type="evidence" value="ECO:0007669"/>
    <property type="project" value="UniProtKB-KW"/>
</dbReference>
<evidence type="ECO:0000256" key="4">
    <source>
        <dbReference type="ARBA" id="ARBA00007090"/>
    </source>
</evidence>
<comment type="subcellular location">
    <subcellularLocation>
        <location evidence="2">Cell membrane</location>
        <topology evidence="2">Single-pass type II membrane protein</topology>
    </subcellularLocation>
</comment>
<evidence type="ECO:0000256" key="6">
    <source>
        <dbReference type="ARBA" id="ARBA00012448"/>
    </source>
</evidence>
<feature type="domain" description="Penicillin-binding protein transpeptidase" evidence="27">
    <location>
        <begin position="443"/>
        <end position="704"/>
    </location>
</feature>
<dbReference type="AlphaFoldDB" id="A0AAE3A6E1"/>
<evidence type="ECO:0000256" key="8">
    <source>
        <dbReference type="ARBA" id="ARBA00022645"/>
    </source>
</evidence>
<name>A0AAE3A6E1_9FIRM</name>
<proteinExistence type="inferred from homology"/>
<dbReference type="Pfam" id="PF00912">
    <property type="entry name" value="Transgly"/>
    <property type="match status" value="1"/>
</dbReference>
<reference evidence="29 30" key="1">
    <citation type="submission" date="2021-10" db="EMBL/GenBank/DDBJ databases">
        <title>Anaerobic single-cell dispensing facilitates the cultivation of human gut bacteria.</title>
        <authorList>
            <person name="Afrizal A."/>
        </authorList>
    </citation>
    <scope>NUCLEOTIDE SEQUENCE [LARGE SCALE GENOMIC DNA]</scope>
    <source>
        <strain evidence="29 30">CLA-AA-H276</strain>
    </source>
</reference>
<feature type="domain" description="Glycosyl transferase family 51" evidence="28">
    <location>
        <begin position="85"/>
        <end position="265"/>
    </location>
</feature>
<dbReference type="GO" id="GO:0008658">
    <property type="term" value="F:penicillin binding"/>
    <property type="evidence" value="ECO:0007669"/>
    <property type="project" value="InterPro"/>
</dbReference>
<dbReference type="RefSeq" id="WP_308459366.1">
    <property type="nucleotide sequence ID" value="NZ_JAJEPS010000007.1"/>
</dbReference>
<evidence type="ECO:0000256" key="16">
    <source>
        <dbReference type="ARBA" id="ARBA00022984"/>
    </source>
</evidence>
<keyword evidence="20" id="KW-0511">Multifunctional enzyme</keyword>
<keyword evidence="14" id="KW-0133">Cell shape</keyword>